<gene>
    <name evidence="8 11" type="primary">glnD</name>
    <name evidence="11" type="ORF">GCM10010995_04230</name>
</gene>
<reference evidence="11" key="2">
    <citation type="submission" date="2020-09" db="EMBL/GenBank/DDBJ databases">
        <authorList>
            <person name="Sun Q."/>
            <person name="Zhou Y."/>
        </authorList>
    </citation>
    <scope>NUCLEOTIDE SEQUENCE</scope>
    <source>
        <strain evidence="11">CGMCC 1.15758</strain>
    </source>
</reference>
<dbReference type="PIRSF" id="PIRSF006288">
    <property type="entry name" value="PII_uridyltransf"/>
    <property type="match status" value="1"/>
</dbReference>
<dbReference type="Pfam" id="PF01966">
    <property type="entry name" value="HD"/>
    <property type="match status" value="1"/>
</dbReference>
<dbReference type="Gene3D" id="1.10.3090.10">
    <property type="entry name" value="cca-adding enzyme, domain 2"/>
    <property type="match status" value="1"/>
</dbReference>
<dbReference type="HAMAP" id="MF_00277">
    <property type="entry name" value="PII_uridylyl_transf"/>
    <property type="match status" value="1"/>
</dbReference>
<evidence type="ECO:0000256" key="1">
    <source>
        <dbReference type="ARBA" id="ARBA00022679"/>
    </source>
</evidence>
<evidence type="ECO:0000256" key="2">
    <source>
        <dbReference type="ARBA" id="ARBA00022695"/>
    </source>
</evidence>
<evidence type="ECO:0000256" key="5">
    <source>
        <dbReference type="ARBA" id="ARBA00022842"/>
    </source>
</evidence>
<dbReference type="PROSITE" id="PS51831">
    <property type="entry name" value="HD"/>
    <property type="match status" value="1"/>
</dbReference>
<dbReference type="GO" id="GO:0008773">
    <property type="term" value="F:[protein-PII] uridylyltransferase activity"/>
    <property type="evidence" value="ECO:0007669"/>
    <property type="project" value="UniProtKB-UniRule"/>
</dbReference>
<dbReference type="SUPFAM" id="SSF109604">
    <property type="entry name" value="HD-domain/PDEase-like"/>
    <property type="match status" value="1"/>
</dbReference>
<dbReference type="GO" id="GO:0008081">
    <property type="term" value="F:phosphoric diester hydrolase activity"/>
    <property type="evidence" value="ECO:0007669"/>
    <property type="project" value="UniProtKB-UniRule"/>
</dbReference>
<comment type="catalytic activity">
    <reaction evidence="8">
        <text>[protein-PII]-L-tyrosine + UTP = [protein-PII]-uridylyl-L-tyrosine + diphosphate</text>
        <dbReference type="Rhea" id="RHEA:13673"/>
        <dbReference type="Rhea" id="RHEA-COMP:12147"/>
        <dbReference type="Rhea" id="RHEA-COMP:12148"/>
        <dbReference type="ChEBI" id="CHEBI:33019"/>
        <dbReference type="ChEBI" id="CHEBI:46398"/>
        <dbReference type="ChEBI" id="CHEBI:46858"/>
        <dbReference type="ChEBI" id="CHEBI:90602"/>
        <dbReference type="EC" id="2.7.7.59"/>
    </reaction>
</comment>
<comment type="domain">
    <text evidence="8">Has four distinct domains: an N-terminal nucleotidyltransferase (NT) domain responsible for UTase activity, a central HD domain that encodes UR activity, and two C-terminal ACT domains that seem to have a role in glutamine sensing.</text>
</comment>
<accession>A0A8J2Z2E2</accession>
<feature type="region of interest" description="Uridylyltransferase" evidence="8">
    <location>
        <begin position="1"/>
        <end position="306"/>
    </location>
</feature>
<protein>
    <recommendedName>
        <fullName evidence="8">Bifunctional uridylyltransferase/uridylyl-removing enzyme</fullName>
        <shortName evidence="8">UTase/UR</shortName>
    </recommendedName>
    <alternativeName>
        <fullName evidence="8">Bifunctional [protein-PII] modification enzyme</fullName>
    </alternativeName>
    <alternativeName>
        <fullName evidence="8">Bifunctional nitrogen sensor protein</fullName>
    </alternativeName>
    <domain>
        <recommendedName>
            <fullName evidence="8">[Protein-PII] uridylyltransferase</fullName>
            <shortName evidence="8">PII uridylyltransferase</shortName>
            <shortName evidence="8">UTase</shortName>
            <ecNumber evidence="8">2.7.7.59</ecNumber>
        </recommendedName>
    </domain>
    <domain>
        <recommendedName>
            <fullName evidence="8">[Protein-PII]-UMP uridylyl-removing enzyme</fullName>
            <shortName evidence="8">UR</shortName>
            <ecNumber evidence="8">3.1.4.-</ecNumber>
        </recommendedName>
    </domain>
</protein>
<dbReference type="PANTHER" id="PTHR47320">
    <property type="entry name" value="BIFUNCTIONAL URIDYLYLTRANSFERASE/URIDYLYL-REMOVING ENZYME"/>
    <property type="match status" value="1"/>
</dbReference>
<dbReference type="OrthoDB" id="9758038at2"/>
<dbReference type="Proteomes" id="UP000636949">
    <property type="component" value="Unassembled WGS sequence"/>
</dbReference>
<comment type="function">
    <text evidence="8">Modifies, by uridylylation and deuridylylation, the PII regulatory proteins (GlnB and homologs), in response to the nitrogen status of the cell that GlnD senses through the glutamine level. Under low glutamine levels, catalyzes the conversion of the PII proteins and UTP to PII-UMP and PPi, while under higher glutamine levels, GlnD hydrolyzes PII-UMP to PII and UMP (deuridylylation). Thus, controls uridylylation state and activity of the PII proteins, and plays an important role in the regulation of nitrogen metabolism.</text>
</comment>
<proteinExistence type="inferred from homology"/>
<evidence type="ECO:0000313" key="12">
    <source>
        <dbReference type="Proteomes" id="UP000636949"/>
    </source>
</evidence>
<dbReference type="Pfam" id="PF01842">
    <property type="entry name" value="ACT"/>
    <property type="match status" value="1"/>
</dbReference>
<comment type="caution">
    <text evidence="11">The sequence shown here is derived from an EMBL/GenBank/DDBJ whole genome shotgun (WGS) entry which is preliminary data.</text>
</comment>
<keyword evidence="3" id="KW-0677">Repeat</keyword>
<keyword evidence="2 8" id="KW-0548">Nucleotidyltransferase</keyword>
<evidence type="ECO:0000256" key="6">
    <source>
        <dbReference type="ARBA" id="ARBA00023268"/>
    </source>
</evidence>
<dbReference type="PROSITE" id="PS51671">
    <property type="entry name" value="ACT"/>
    <property type="match status" value="1"/>
</dbReference>
<dbReference type="InterPro" id="IPR045865">
    <property type="entry name" value="ACT-like_dom_sf"/>
</dbReference>
<dbReference type="InterPro" id="IPR006674">
    <property type="entry name" value="HD_domain"/>
</dbReference>
<dbReference type="InterPro" id="IPR003607">
    <property type="entry name" value="HD/PDEase_dom"/>
</dbReference>
<dbReference type="SUPFAM" id="SSF55021">
    <property type="entry name" value="ACT-like"/>
    <property type="match status" value="1"/>
</dbReference>
<dbReference type="EC" id="2.7.7.59" evidence="8"/>
<organism evidence="11 12">
    <name type="scientific">Cysteiniphilum litorale</name>
    <dbReference type="NCBI Taxonomy" id="2056700"/>
    <lineage>
        <taxon>Bacteria</taxon>
        <taxon>Pseudomonadati</taxon>
        <taxon>Pseudomonadota</taxon>
        <taxon>Gammaproteobacteria</taxon>
        <taxon>Thiotrichales</taxon>
        <taxon>Fastidiosibacteraceae</taxon>
        <taxon>Cysteiniphilum</taxon>
    </lineage>
</organism>
<comment type="activity regulation">
    <text evidence="8">Uridylyltransferase (UTase) activity is inhibited by glutamine, while glutamine activates uridylyl-removing (UR) activity.</text>
</comment>
<evidence type="ECO:0000259" key="10">
    <source>
        <dbReference type="PROSITE" id="PS51831"/>
    </source>
</evidence>
<comment type="catalytic activity">
    <reaction evidence="8">
        <text>[protein-PII]-uridylyl-L-tyrosine + H2O = [protein-PII]-L-tyrosine + UMP + H(+)</text>
        <dbReference type="Rhea" id="RHEA:48600"/>
        <dbReference type="Rhea" id="RHEA-COMP:12147"/>
        <dbReference type="Rhea" id="RHEA-COMP:12148"/>
        <dbReference type="ChEBI" id="CHEBI:15377"/>
        <dbReference type="ChEBI" id="CHEBI:15378"/>
        <dbReference type="ChEBI" id="CHEBI:46858"/>
        <dbReference type="ChEBI" id="CHEBI:57865"/>
        <dbReference type="ChEBI" id="CHEBI:90602"/>
    </reaction>
</comment>
<dbReference type="InterPro" id="IPR013546">
    <property type="entry name" value="PII_UdlTrfase/GS_AdlTrfase"/>
</dbReference>
<sequence>MMKEYCQSIMHDVTEVFLKKKHSIYKTLLIYSKRIDKLLIKYFPQQIAHISLIAIGGYGRQDRALYSDLDLLFLAENDKALESPELVTFIQELQSLPIKVGYSTHTIRSALQHANNDINLLTAILDARLICGNNTLFDQFKSLVKSKQNLPVHRDFIYSKYAEQIDRDCNFPINQQPDLKNTVGNLRYLQSVHWLLIYLHPNVNLHYLVEHYYITTDELTSLSKAHRLLSAIRFYLHILYQREQNSLLIDKQLMIAEFFGFKHKKPHKSIELFMQHYYNSIRHVKLINRIIFHELMASQVISNDIALGDGFSIHGGILKHTQNNYPTHINNILIPFRYFCQHQEVKALDAQIVRNTLQLLAALAKKNLLSNQILQQQFLAIFTYPYNIKGALSIMMDLGIVEKIIPEFAISKGQMQFDLYHQYTVDRHTIEVISNLRSMRTAHFEQDFPLAYQVMLKHPAQRLLYIAAFFHDIGKGSGVDHSKFGARLVQKYAEIWRLKQDEIHLLSWLVKHHLAFSRMIKKEDIYDGVVIAQFAEFCQSQYYLDSLFLLTIADIKGTNPALWTQWQQTMFEHLYTRTSELLSKSVKLTLKEQVGETQKKILAQLECTDHSIIMSLWQSLPARYFTEQALATLIWQNNILCQQLINNDHSLSIHTHFDHSLNQTLLLFLMTDKEIRLSSLCYLLYKASINITEASFFKLPDNQMLYQFSITNLSYQPLQNEHELLWLEQHLKTQLTPHRIDYAPTKLNALVTDKSTIKRLKKNVQILSPRHKNYSKVIVKYPDRPGLLAALCYFFEMHNLNITRARIHTSGFSIEDSFYITDNNDQPIIKQSKRQLLAHKFLKYLKSLDE</sequence>
<evidence type="ECO:0000259" key="9">
    <source>
        <dbReference type="PROSITE" id="PS51671"/>
    </source>
</evidence>
<feature type="domain" description="ACT" evidence="9">
    <location>
        <begin position="776"/>
        <end position="850"/>
    </location>
</feature>
<comment type="cofactor">
    <cofactor evidence="8">
        <name>Mg(2+)</name>
        <dbReference type="ChEBI" id="CHEBI:18420"/>
    </cofactor>
</comment>
<keyword evidence="12" id="KW-1185">Reference proteome</keyword>
<dbReference type="InterPro" id="IPR010043">
    <property type="entry name" value="UTase/UR"/>
</dbReference>
<dbReference type="InterPro" id="IPR002912">
    <property type="entry name" value="ACT_dom"/>
</dbReference>
<dbReference type="InterPro" id="IPR043519">
    <property type="entry name" value="NT_sf"/>
</dbReference>
<dbReference type="AlphaFoldDB" id="A0A8J2Z2E2"/>
<dbReference type="SUPFAM" id="SSF81301">
    <property type="entry name" value="Nucleotidyltransferase"/>
    <property type="match status" value="1"/>
</dbReference>
<evidence type="ECO:0000313" key="11">
    <source>
        <dbReference type="EMBL" id="GGF90061.1"/>
    </source>
</evidence>
<comment type="catalytic activity">
    <reaction evidence="7">
        <text>guanosine 3',5'-bis(diphosphate) + H2O = GDP + diphosphate + H(+)</text>
        <dbReference type="Rhea" id="RHEA:14253"/>
        <dbReference type="ChEBI" id="CHEBI:15377"/>
        <dbReference type="ChEBI" id="CHEBI:15378"/>
        <dbReference type="ChEBI" id="CHEBI:33019"/>
        <dbReference type="ChEBI" id="CHEBI:58189"/>
        <dbReference type="ChEBI" id="CHEBI:77828"/>
        <dbReference type="EC" id="3.1.7.2"/>
    </reaction>
</comment>
<name>A0A8J2Z2E2_9GAMM</name>
<dbReference type="PANTHER" id="PTHR47320:SF1">
    <property type="entry name" value="BIFUNCTIONAL URIDYLYLTRANSFERASE_URIDYLYL-REMOVING ENZYME"/>
    <property type="match status" value="1"/>
</dbReference>
<dbReference type="GO" id="GO:0008893">
    <property type="term" value="F:guanosine-3',5'-bis(diphosphate) 3'-diphosphatase activity"/>
    <property type="evidence" value="ECO:0007669"/>
    <property type="project" value="UniProtKB-EC"/>
</dbReference>
<keyword evidence="6 8" id="KW-0511">Multifunctional enzyme</keyword>
<comment type="similarity">
    <text evidence="8">Belongs to the GlnD family.</text>
</comment>
<keyword evidence="4 8" id="KW-0378">Hydrolase</keyword>
<dbReference type="EC" id="3.1.4.-" evidence="8"/>
<keyword evidence="1 8" id="KW-0808">Transferase</keyword>
<keyword evidence="5 8" id="KW-0460">Magnesium</keyword>
<dbReference type="GO" id="GO:0006808">
    <property type="term" value="P:regulation of nitrogen utilization"/>
    <property type="evidence" value="ECO:0007669"/>
    <property type="project" value="UniProtKB-UniRule"/>
</dbReference>
<evidence type="ECO:0000256" key="7">
    <source>
        <dbReference type="ARBA" id="ARBA00047968"/>
    </source>
</evidence>
<evidence type="ECO:0000256" key="4">
    <source>
        <dbReference type="ARBA" id="ARBA00022801"/>
    </source>
</evidence>
<comment type="caution">
    <text evidence="8">Lacks conserved residue(s) required for the propagation of feature annotation.</text>
</comment>
<feature type="domain" description="HD" evidence="10">
    <location>
        <begin position="425"/>
        <end position="540"/>
    </location>
</feature>
<dbReference type="EMBL" id="BMJS01000002">
    <property type="protein sequence ID" value="GGF90061.1"/>
    <property type="molecule type" value="Genomic_DNA"/>
</dbReference>
<dbReference type="RefSeq" id="WP_117001520.1">
    <property type="nucleotide sequence ID" value="NZ_BMJS01000002.1"/>
</dbReference>
<dbReference type="SMART" id="SM00471">
    <property type="entry name" value="HDc"/>
    <property type="match status" value="1"/>
</dbReference>
<reference evidence="11" key="1">
    <citation type="journal article" date="2014" name="Int. J. Syst. Evol. Microbiol.">
        <title>Complete genome sequence of Corynebacterium casei LMG S-19264T (=DSM 44701T), isolated from a smear-ripened cheese.</title>
        <authorList>
            <consortium name="US DOE Joint Genome Institute (JGI-PGF)"/>
            <person name="Walter F."/>
            <person name="Albersmeier A."/>
            <person name="Kalinowski J."/>
            <person name="Ruckert C."/>
        </authorList>
    </citation>
    <scope>NUCLEOTIDE SEQUENCE</scope>
    <source>
        <strain evidence="11">CGMCC 1.15758</strain>
    </source>
</reference>
<evidence type="ECO:0000256" key="3">
    <source>
        <dbReference type="ARBA" id="ARBA00022737"/>
    </source>
</evidence>
<evidence type="ECO:0000256" key="8">
    <source>
        <dbReference type="HAMAP-Rule" id="MF_00277"/>
    </source>
</evidence>
<dbReference type="Pfam" id="PF08335">
    <property type="entry name" value="GlnD_UR_UTase"/>
    <property type="match status" value="1"/>
</dbReference>